<dbReference type="Proteomes" id="UP001197214">
    <property type="component" value="Unassembled WGS sequence"/>
</dbReference>
<dbReference type="InterPro" id="IPR019027">
    <property type="entry name" value="Pilus_biogenesis_CpaD-related"/>
</dbReference>
<evidence type="ECO:0000313" key="2">
    <source>
        <dbReference type="EMBL" id="MBW4331498.1"/>
    </source>
</evidence>
<dbReference type="Pfam" id="PF09476">
    <property type="entry name" value="Pilus_CpaD"/>
    <property type="match status" value="1"/>
</dbReference>
<feature type="region of interest" description="Disordered" evidence="1">
    <location>
        <begin position="193"/>
        <end position="213"/>
    </location>
</feature>
<keyword evidence="3" id="KW-1185">Reference proteome</keyword>
<accession>A0ABS6XP08</accession>
<organism evidence="2 3">
    <name type="scientific">Stakelama flava</name>
    <dbReference type="NCBI Taxonomy" id="2860338"/>
    <lineage>
        <taxon>Bacteria</taxon>
        <taxon>Pseudomonadati</taxon>
        <taxon>Pseudomonadota</taxon>
        <taxon>Alphaproteobacteria</taxon>
        <taxon>Sphingomonadales</taxon>
        <taxon>Sphingomonadaceae</taxon>
        <taxon>Stakelama</taxon>
    </lineage>
</organism>
<name>A0ABS6XP08_9SPHN</name>
<dbReference type="EMBL" id="JAHWZX010000010">
    <property type="protein sequence ID" value="MBW4331498.1"/>
    <property type="molecule type" value="Genomic_DNA"/>
</dbReference>
<dbReference type="PROSITE" id="PS51257">
    <property type="entry name" value="PROKAR_LIPOPROTEIN"/>
    <property type="match status" value="1"/>
</dbReference>
<proteinExistence type="predicted"/>
<protein>
    <submittedName>
        <fullName evidence="2">CpaD family pilus assembly protein</fullName>
    </submittedName>
</protein>
<evidence type="ECO:0000313" key="3">
    <source>
        <dbReference type="Proteomes" id="UP001197214"/>
    </source>
</evidence>
<gene>
    <name evidence="2" type="ORF">KY084_11530</name>
</gene>
<evidence type="ECO:0000256" key="1">
    <source>
        <dbReference type="SAM" id="MobiDB-lite"/>
    </source>
</evidence>
<reference evidence="2 3" key="1">
    <citation type="submission" date="2021-07" db="EMBL/GenBank/DDBJ databases">
        <title>Stakelama flava sp. nov., a novel endophytic bacterium isolated from branch of Kandelia candel.</title>
        <authorList>
            <person name="Tuo L."/>
        </authorList>
    </citation>
    <scope>NUCLEOTIDE SEQUENCE [LARGE SCALE GENOMIC DNA]</scope>
    <source>
        <strain evidence="2 3">CBK3Z-3</strain>
    </source>
</reference>
<sequence length="213" mass="22021">MAKHIAILAGIVPAFLLAGCGEPNAYRGLESPHQPVVTRNNYALDLQTSGYGLAPGEADRLAGWMSLLNLGYGDRVYVADAQGYDAAAREAVAGEAARFGLLLSDAAPVTPGSVAPGTVRVVVTRMSASVPGCPDYADVDQPNFDAHTTSNFGCAINSNLAAMVARPEDLVRGQPGSGTTDPDTAVKAIQTFRKATPTGAEGLDEVSTTKESN</sequence>
<dbReference type="RefSeq" id="WP_219238624.1">
    <property type="nucleotide sequence ID" value="NZ_JAHWZX010000010.1"/>
</dbReference>
<comment type="caution">
    <text evidence="2">The sequence shown here is derived from an EMBL/GenBank/DDBJ whole genome shotgun (WGS) entry which is preliminary data.</text>
</comment>